<dbReference type="InterPro" id="IPR036390">
    <property type="entry name" value="WH_DNA-bd_sf"/>
</dbReference>
<evidence type="ECO:0000256" key="7">
    <source>
        <dbReference type="SAM" id="MobiDB-lite"/>
    </source>
</evidence>
<dbReference type="RefSeq" id="XP_066673171.1">
    <property type="nucleotide sequence ID" value="XM_066809553.1"/>
</dbReference>
<name>A0ABR1X4G4_9PEZI</name>
<dbReference type="PANTHER" id="PTHR45881:SF1">
    <property type="entry name" value="FORK HEAD PROTEIN HOMOLOG 2"/>
    <property type="match status" value="1"/>
</dbReference>
<feature type="region of interest" description="Disordered" evidence="7">
    <location>
        <begin position="186"/>
        <end position="218"/>
    </location>
</feature>
<gene>
    <name evidence="9" type="ORF">PG997_005238</name>
</gene>
<dbReference type="PRINTS" id="PR00053">
    <property type="entry name" value="FORKHEAD"/>
</dbReference>
<dbReference type="EMBL" id="JAQQWN010000004">
    <property type="protein sequence ID" value="KAK8090277.1"/>
    <property type="molecule type" value="Genomic_DNA"/>
</dbReference>
<keyword evidence="2" id="KW-0805">Transcription regulation</keyword>
<feature type="compositionally biased region" description="Polar residues" evidence="7">
    <location>
        <begin position="109"/>
        <end position="118"/>
    </location>
</feature>
<evidence type="ECO:0000256" key="6">
    <source>
        <dbReference type="PROSITE-ProRule" id="PRU00089"/>
    </source>
</evidence>
<evidence type="ECO:0000256" key="1">
    <source>
        <dbReference type="ARBA" id="ARBA00004123"/>
    </source>
</evidence>
<dbReference type="Pfam" id="PF00250">
    <property type="entry name" value="Forkhead"/>
    <property type="match status" value="1"/>
</dbReference>
<keyword evidence="4" id="KW-0804">Transcription</keyword>
<dbReference type="PROSITE" id="PS50039">
    <property type="entry name" value="FORK_HEAD_3"/>
    <property type="match status" value="1"/>
</dbReference>
<feature type="compositionally biased region" description="Polar residues" evidence="7">
    <location>
        <begin position="59"/>
        <end position="99"/>
    </location>
</feature>
<evidence type="ECO:0000256" key="3">
    <source>
        <dbReference type="ARBA" id="ARBA00023125"/>
    </source>
</evidence>
<dbReference type="SUPFAM" id="SSF46785">
    <property type="entry name" value="Winged helix' DNA-binding domain"/>
    <property type="match status" value="1"/>
</dbReference>
<keyword evidence="3 6" id="KW-0238">DNA-binding</keyword>
<dbReference type="InterPro" id="IPR036388">
    <property type="entry name" value="WH-like_DNA-bd_sf"/>
</dbReference>
<comment type="subcellular location">
    <subcellularLocation>
        <location evidence="1 6">Nucleus</location>
    </subcellularLocation>
</comment>
<reference evidence="9 10" key="1">
    <citation type="submission" date="2023-01" db="EMBL/GenBank/DDBJ databases">
        <title>Analysis of 21 Apiospora genomes using comparative genomics revels a genus with tremendous synthesis potential of carbohydrate active enzymes and secondary metabolites.</title>
        <authorList>
            <person name="Sorensen T."/>
        </authorList>
    </citation>
    <scope>NUCLEOTIDE SEQUENCE [LARGE SCALE GENOMIC DNA]</scope>
    <source>
        <strain evidence="9 10">CBS 114990</strain>
    </source>
</reference>
<organism evidence="9 10">
    <name type="scientific">Apiospora hydei</name>
    <dbReference type="NCBI Taxonomy" id="1337664"/>
    <lineage>
        <taxon>Eukaryota</taxon>
        <taxon>Fungi</taxon>
        <taxon>Dikarya</taxon>
        <taxon>Ascomycota</taxon>
        <taxon>Pezizomycotina</taxon>
        <taxon>Sordariomycetes</taxon>
        <taxon>Xylariomycetidae</taxon>
        <taxon>Amphisphaeriales</taxon>
        <taxon>Apiosporaceae</taxon>
        <taxon>Apiospora</taxon>
    </lineage>
</organism>
<feature type="compositionally biased region" description="Basic and acidic residues" evidence="7">
    <location>
        <begin position="479"/>
        <end position="496"/>
    </location>
</feature>
<feature type="domain" description="Fork-head" evidence="8">
    <location>
        <begin position="218"/>
        <end position="312"/>
    </location>
</feature>
<keyword evidence="10" id="KW-1185">Reference proteome</keyword>
<feature type="compositionally biased region" description="Basic and acidic residues" evidence="7">
    <location>
        <begin position="186"/>
        <end position="200"/>
    </location>
</feature>
<feature type="compositionally biased region" description="Low complexity" evidence="7">
    <location>
        <begin position="500"/>
        <end position="510"/>
    </location>
</feature>
<feature type="compositionally biased region" description="Polar residues" evidence="7">
    <location>
        <begin position="449"/>
        <end position="478"/>
    </location>
</feature>
<dbReference type="SMART" id="SM00339">
    <property type="entry name" value="FH"/>
    <property type="match status" value="1"/>
</dbReference>
<feature type="region of interest" description="Disordered" evidence="7">
    <location>
        <begin position="329"/>
        <end position="523"/>
    </location>
</feature>
<feature type="region of interest" description="Disordered" evidence="7">
    <location>
        <begin position="32"/>
        <end position="137"/>
    </location>
</feature>
<dbReference type="InterPro" id="IPR030456">
    <property type="entry name" value="TF_fork_head_CS_2"/>
</dbReference>
<evidence type="ECO:0000313" key="9">
    <source>
        <dbReference type="EMBL" id="KAK8090277.1"/>
    </source>
</evidence>
<dbReference type="CDD" id="cd00059">
    <property type="entry name" value="FH_FOX"/>
    <property type="match status" value="1"/>
</dbReference>
<proteinExistence type="predicted"/>
<evidence type="ECO:0000313" key="10">
    <source>
        <dbReference type="Proteomes" id="UP001433268"/>
    </source>
</evidence>
<dbReference type="InterPro" id="IPR001766">
    <property type="entry name" value="Fork_head_dom"/>
</dbReference>
<dbReference type="Proteomes" id="UP001433268">
    <property type="component" value="Unassembled WGS sequence"/>
</dbReference>
<keyword evidence="5 6" id="KW-0539">Nucleus</keyword>
<protein>
    <submittedName>
        <fullName evidence="9">Forkhead box protein l2</fullName>
    </submittedName>
</protein>
<feature type="compositionally biased region" description="Basic residues" evidence="7">
    <location>
        <begin position="40"/>
        <end position="52"/>
    </location>
</feature>
<dbReference type="Gene3D" id="1.10.10.10">
    <property type="entry name" value="Winged helix-like DNA-binding domain superfamily/Winged helix DNA-binding domain"/>
    <property type="match status" value="1"/>
</dbReference>
<feature type="DNA-binding region" description="Fork-head" evidence="6">
    <location>
        <begin position="218"/>
        <end position="312"/>
    </location>
</feature>
<evidence type="ECO:0000256" key="5">
    <source>
        <dbReference type="ARBA" id="ARBA00023242"/>
    </source>
</evidence>
<comment type="caution">
    <text evidence="9">The sequence shown here is derived from an EMBL/GenBank/DDBJ whole genome shotgun (WGS) entry which is preliminary data.</text>
</comment>
<feature type="region of interest" description="Disordered" evidence="7">
    <location>
        <begin position="736"/>
        <end position="758"/>
    </location>
</feature>
<dbReference type="PANTHER" id="PTHR45881">
    <property type="entry name" value="CHECKPOINT SUPPRESSOR 1-LIKE, ISOFORM A-RELATED"/>
    <property type="match status" value="1"/>
</dbReference>
<evidence type="ECO:0000259" key="8">
    <source>
        <dbReference type="PROSITE" id="PS50039"/>
    </source>
</evidence>
<evidence type="ECO:0000256" key="4">
    <source>
        <dbReference type="ARBA" id="ARBA00023163"/>
    </source>
</evidence>
<sequence>MANPTRFAASAEPLQIYQDDFFEQSMHDSISRAPMPMMDHHHHNQHQHHQHPSPRMPLGSSNTNVLFNPPSNGMGKQNSPFKANGRMQSPLTPLKSQGPNRMDPVSLLPPSSNGQMTDSMMKKPPTMSRFKTSSSQRPMMDSSFNYGKENAHPVLYPAPPSAPFHLNLDNYYQKAPGKRALLEAAPIKEARPAKKARTDEPSLPPHDSFPPIADDGQKPGHSYAQLIGMAILRAPTRRLTLSQIYKWISDSYSFYNANDAGWQNSIRHNLSLNKAFIKQERPKDDPGKGNYWSIEPGMEHLFLKEKPTRKSQTSIENVPVMSMSTNLEPARSELTPLQSSNELPTLPPPVLPAQPQMPYQMPESSSRPVTAPAEVSSDATIPLSDSPEEPVEKQEQDAGDESNLYSPLPAAMHSSPPIPRQHRSNTPPPMSRGRASSGARGHPSRKHVSTGSMDDSGYISSLESSAMRPNQGSRNLTSEADRPRIKRGRAEEEIARLRASSYDSPSKSRSYGFVPPSSSPLRQTHETNQMLPPLTPAVKIKAPTRPPPSVSPNTNLRLHRDKVSSMLNSPLRRVNNLTDGLGSGSPSFHVDDSFFNFGDFVHDGPSFDIFQDGNLDSFFPAAIEAGSPIKRSVSKRLRMDRALSASALGEITGNVSKNVTPAAPKFHNQAAIPYETPSKVFEGMSSPSKVFMQSPIKSTGGWNAMDDFCSSHFFDENDENCAGLDILQGFEKIGSSSNTAAPTKASKPGLGRSFTTTF</sequence>
<dbReference type="GeneID" id="92042613"/>
<accession>A0ABR1X4G4</accession>
<evidence type="ECO:0000256" key="2">
    <source>
        <dbReference type="ARBA" id="ARBA00023015"/>
    </source>
</evidence>
<dbReference type="PROSITE" id="PS00658">
    <property type="entry name" value="FORK_HEAD_2"/>
    <property type="match status" value="1"/>
</dbReference>